<keyword evidence="1" id="KW-0862">Zinc</keyword>
<dbReference type="Gene3D" id="1.10.340.30">
    <property type="entry name" value="Hypothetical protein, domain 2"/>
    <property type="match status" value="1"/>
</dbReference>
<dbReference type="GO" id="GO:0046872">
    <property type="term" value="F:metal ion binding"/>
    <property type="evidence" value="ECO:0007669"/>
    <property type="project" value="UniProtKB-KW"/>
</dbReference>
<comment type="caution">
    <text evidence="3">The sequence shown here is derived from an EMBL/GenBank/DDBJ whole genome shotgun (WGS) entry which is preliminary data.</text>
</comment>
<dbReference type="InterPro" id="IPR011257">
    <property type="entry name" value="DNA_glycosylase"/>
</dbReference>
<accession>A0A9D2CAU2</accession>
<dbReference type="EMBL" id="DXDC01000467">
    <property type="protein sequence ID" value="HIY67652.1"/>
    <property type="molecule type" value="Genomic_DNA"/>
</dbReference>
<dbReference type="SUPFAM" id="SSF48150">
    <property type="entry name" value="DNA-glycosylase"/>
    <property type="match status" value="1"/>
</dbReference>
<reference evidence="3" key="2">
    <citation type="submission" date="2021-04" db="EMBL/GenBank/DDBJ databases">
        <authorList>
            <person name="Gilroy R."/>
        </authorList>
    </citation>
    <scope>NUCLEOTIDE SEQUENCE</scope>
    <source>
        <strain evidence="3">ChiGjej1B1-98</strain>
    </source>
</reference>
<dbReference type="PANTHER" id="PTHR30037:SF4">
    <property type="entry name" value="DNA-3-METHYLADENINE GLYCOSYLASE I"/>
    <property type="match status" value="1"/>
</dbReference>
<protein>
    <submittedName>
        <fullName evidence="3">DNA-3-methyladenine glycosylase I</fullName>
    </submittedName>
</protein>
<dbReference type="Proteomes" id="UP000824005">
    <property type="component" value="Unassembled WGS sequence"/>
</dbReference>
<feature type="region of interest" description="Disordered" evidence="2">
    <location>
        <begin position="194"/>
        <end position="213"/>
    </location>
</feature>
<dbReference type="InterPro" id="IPR005019">
    <property type="entry name" value="Adenine_glyco"/>
</dbReference>
<evidence type="ECO:0000313" key="3">
    <source>
        <dbReference type="EMBL" id="HIY67652.1"/>
    </source>
</evidence>
<reference evidence="3" key="1">
    <citation type="journal article" date="2021" name="PeerJ">
        <title>Extensive microbial diversity within the chicken gut microbiome revealed by metagenomics and culture.</title>
        <authorList>
            <person name="Gilroy R."/>
            <person name="Ravi A."/>
            <person name="Getino M."/>
            <person name="Pursley I."/>
            <person name="Horton D.L."/>
            <person name="Alikhan N.F."/>
            <person name="Baker D."/>
            <person name="Gharbi K."/>
            <person name="Hall N."/>
            <person name="Watson M."/>
            <person name="Adriaenssens E.M."/>
            <person name="Foster-Nyarko E."/>
            <person name="Jarju S."/>
            <person name="Secka A."/>
            <person name="Antonio M."/>
            <person name="Oren A."/>
            <person name="Chaudhuri R.R."/>
            <person name="La Ragione R."/>
            <person name="Hildebrand F."/>
            <person name="Pallen M.J."/>
        </authorList>
    </citation>
    <scope>NUCLEOTIDE SEQUENCE</scope>
    <source>
        <strain evidence="3">ChiGjej1B1-98</strain>
    </source>
</reference>
<proteinExistence type="predicted"/>
<dbReference type="AlphaFoldDB" id="A0A9D2CAU2"/>
<dbReference type="GO" id="GO:0008725">
    <property type="term" value="F:DNA-3-methyladenine glycosylase activity"/>
    <property type="evidence" value="ECO:0007669"/>
    <property type="project" value="InterPro"/>
</dbReference>
<gene>
    <name evidence="3" type="ORF">H9830_15410</name>
</gene>
<name>A0A9D2CAU2_9MICO</name>
<organism evidence="3 4">
    <name type="scientific">Candidatus Agrococcus pullicola</name>
    <dbReference type="NCBI Taxonomy" id="2838429"/>
    <lineage>
        <taxon>Bacteria</taxon>
        <taxon>Bacillati</taxon>
        <taxon>Actinomycetota</taxon>
        <taxon>Actinomycetes</taxon>
        <taxon>Micrococcales</taxon>
        <taxon>Microbacteriaceae</taxon>
        <taxon>Agrococcus</taxon>
    </lineage>
</organism>
<dbReference type="GO" id="GO:0006284">
    <property type="term" value="P:base-excision repair"/>
    <property type="evidence" value="ECO:0007669"/>
    <property type="project" value="InterPro"/>
</dbReference>
<dbReference type="Pfam" id="PF03352">
    <property type="entry name" value="Adenine_glyco"/>
    <property type="match status" value="1"/>
</dbReference>
<keyword evidence="1" id="KW-0479">Metal-binding</keyword>
<evidence type="ECO:0000256" key="2">
    <source>
        <dbReference type="SAM" id="MobiDB-lite"/>
    </source>
</evidence>
<sequence length="213" mass="23154">MSTAQTDDGRTRPAWASASPLLREYYDNEWGVPVTDERGVFERISLEVFQSGLSWATILAKRDAFRMRFHDFDPDAVATWSEREISAAMQDAAIVRNERKIRATVANAQATVGLRSDGGLAALVWSHIPTSTPVPSSAEDAPTVSPESIALAKRLKSLGFKHVGPTTMFALMEAIGLVDTHPVDSHRRGCSGLWNEDGSARHGSPARLALPGE</sequence>
<evidence type="ECO:0000256" key="1">
    <source>
        <dbReference type="PIRSR" id="PIRSR605019-1"/>
    </source>
</evidence>
<evidence type="ECO:0000313" key="4">
    <source>
        <dbReference type="Proteomes" id="UP000824005"/>
    </source>
</evidence>
<dbReference type="PANTHER" id="PTHR30037">
    <property type="entry name" value="DNA-3-METHYLADENINE GLYCOSYLASE 1"/>
    <property type="match status" value="1"/>
</dbReference>
<dbReference type="InterPro" id="IPR052891">
    <property type="entry name" value="DNA-3mA_glycosylase"/>
</dbReference>
<feature type="binding site" evidence="1">
    <location>
        <position position="181"/>
    </location>
    <ligand>
        <name>Zn(2+)</name>
        <dbReference type="ChEBI" id="CHEBI:29105"/>
    </ligand>
</feature>